<protein>
    <submittedName>
        <fullName evidence="1">Uncharacterized protein</fullName>
    </submittedName>
</protein>
<proteinExistence type="predicted"/>
<dbReference type="AlphaFoldDB" id="A0A0R3M8G7"/>
<organism evidence="1 2">
    <name type="scientific">Bradyrhizobium lablabi</name>
    <dbReference type="NCBI Taxonomy" id="722472"/>
    <lineage>
        <taxon>Bacteria</taxon>
        <taxon>Pseudomonadati</taxon>
        <taxon>Pseudomonadota</taxon>
        <taxon>Alphaproteobacteria</taxon>
        <taxon>Hyphomicrobiales</taxon>
        <taxon>Nitrobacteraceae</taxon>
        <taxon>Bradyrhizobium</taxon>
    </lineage>
</organism>
<sequence length="124" mass="13958">MTFQWLRELKRNGYRLARGIQFRIDDTETVFVGHYNQAPQKMTAAQSIAFFLQAEDPRGLQVVVPRAIAAREITGIRSIPQVTGGASTPLRKQTALVAICRRNQCFKASSLDRSVEQRPLRAVT</sequence>
<evidence type="ECO:0000313" key="2">
    <source>
        <dbReference type="Proteomes" id="UP000051660"/>
    </source>
</evidence>
<dbReference type="EMBL" id="LLYB01000131">
    <property type="protein sequence ID" value="KRR16140.1"/>
    <property type="molecule type" value="Genomic_DNA"/>
</dbReference>
<evidence type="ECO:0000313" key="1">
    <source>
        <dbReference type="EMBL" id="KRR16140.1"/>
    </source>
</evidence>
<comment type="caution">
    <text evidence="1">The sequence shown here is derived from an EMBL/GenBank/DDBJ whole genome shotgun (WGS) entry which is preliminary data.</text>
</comment>
<reference evidence="1 2" key="1">
    <citation type="submission" date="2014-03" db="EMBL/GenBank/DDBJ databases">
        <title>Bradyrhizobium valentinum sp. nov., isolated from effective nodules of Lupinus mariae-josephae, a lupine endemic of basic-lime soils in Eastern Spain.</title>
        <authorList>
            <person name="Duran D."/>
            <person name="Rey L."/>
            <person name="Navarro A."/>
            <person name="Busquets A."/>
            <person name="Imperial J."/>
            <person name="Ruiz-Argueso T."/>
        </authorList>
    </citation>
    <scope>NUCLEOTIDE SEQUENCE [LARGE SCALE GENOMIC DNA]</scope>
    <source>
        <strain evidence="1 2">CCBAU 23086</strain>
    </source>
</reference>
<name>A0A0R3M8G7_9BRAD</name>
<gene>
    <name evidence="1" type="ORF">CQ14_24175</name>
</gene>
<accession>A0A0R3M8G7</accession>
<dbReference type="Proteomes" id="UP000051660">
    <property type="component" value="Unassembled WGS sequence"/>
</dbReference>